<evidence type="ECO:0000259" key="2">
    <source>
        <dbReference type="PROSITE" id="PS50026"/>
    </source>
</evidence>
<dbReference type="PROSITE" id="PS01186">
    <property type="entry name" value="EGF_2"/>
    <property type="match status" value="1"/>
</dbReference>
<organism evidence="3 4">
    <name type="scientific">Trichoplax adhaerens</name>
    <name type="common">Trichoplax reptans</name>
    <dbReference type="NCBI Taxonomy" id="10228"/>
    <lineage>
        <taxon>Eukaryota</taxon>
        <taxon>Metazoa</taxon>
        <taxon>Placozoa</taxon>
        <taxon>Uniplacotomia</taxon>
        <taxon>Trichoplacea</taxon>
        <taxon>Trichoplacidae</taxon>
        <taxon>Trichoplax</taxon>
    </lineage>
</organism>
<dbReference type="HOGENOM" id="CLU_1867724_0_0_1"/>
<dbReference type="Proteomes" id="UP000009022">
    <property type="component" value="Unassembled WGS sequence"/>
</dbReference>
<dbReference type="AlphaFoldDB" id="B3RNQ3"/>
<reference evidence="3 4" key="1">
    <citation type="journal article" date="2008" name="Nature">
        <title>The Trichoplax genome and the nature of placozoans.</title>
        <authorList>
            <person name="Srivastava M."/>
            <person name="Begovic E."/>
            <person name="Chapman J."/>
            <person name="Putnam N.H."/>
            <person name="Hellsten U."/>
            <person name="Kawashima T."/>
            <person name="Kuo A."/>
            <person name="Mitros T."/>
            <person name="Salamov A."/>
            <person name="Carpenter M.L."/>
            <person name="Signorovitch A.Y."/>
            <person name="Moreno M.A."/>
            <person name="Kamm K."/>
            <person name="Grimwood J."/>
            <person name="Schmutz J."/>
            <person name="Shapiro H."/>
            <person name="Grigoriev I.V."/>
            <person name="Buss L.W."/>
            <person name="Schierwater B."/>
            <person name="Dellaporta S.L."/>
            <person name="Rokhsar D.S."/>
        </authorList>
    </citation>
    <scope>NUCLEOTIDE SEQUENCE [LARGE SCALE GENOMIC DNA]</scope>
    <source>
        <strain evidence="3 4">Grell-BS-1999</strain>
    </source>
</reference>
<dbReference type="PROSITE" id="PS50026">
    <property type="entry name" value="EGF_3"/>
    <property type="match status" value="1"/>
</dbReference>
<feature type="disulfide bond" evidence="1">
    <location>
        <begin position="82"/>
        <end position="91"/>
    </location>
</feature>
<dbReference type="KEGG" id="tad:TRIADDRAFT_53248"/>
<dbReference type="PROSITE" id="PS00022">
    <property type="entry name" value="EGF_1"/>
    <property type="match status" value="1"/>
</dbReference>
<name>B3RNQ3_TRIAD</name>
<accession>B3RNQ3</accession>
<keyword evidence="1" id="KW-0245">EGF-like domain</keyword>
<gene>
    <name evidence="3" type="ORF">TRIADDRAFT_53248</name>
</gene>
<evidence type="ECO:0000313" key="4">
    <source>
        <dbReference type="Proteomes" id="UP000009022"/>
    </source>
</evidence>
<dbReference type="EMBL" id="DS985242">
    <property type="protein sequence ID" value="EDV27502.1"/>
    <property type="molecule type" value="Genomic_DNA"/>
</dbReference>
<dbReference type="GeneID" id="6750551"/>
<keyword evidence="1" id="KW-1015">Disulfide bond</keyword>
<protein>
    <recommendedName>
        <fullName evidence="2">EGF-like domain-containing protein</fullName>
    </recommendedName>
</protein>
<sequence>MSSFDLLHHLIDKERAEEGIATQKICFNYGSNCYKMSFNIQVKNCITYFVYQQAPLTYKCRFLQCVRGNCTSNGSDSVHCICESGYTGILCDSDINTCLSNPCRAGNCINHDGNFTCQYPKGLSGACCNTCNFWKDI</sequence>
<evidence type="ECO:0000313" key="3">
    <source>
        <dbReference type="EMBL" id="EDV27502.1"/>
    </source>
</evidence>
<dbReference type="CTD" id="6750551"/>
<comment type="caution">
    <text evidence="1">Lacks conserved residue(s) required for the propagation of feature annotation.</text>
</comment>
<dbReference type="InterPro" id="IPR000742">
    <property type="entry name" value="EGF"/>
</dbReference>
<keyword evidence="4" id="KW-1185">Reference proteome</keyword>
<dbReference type="RefSeq" id="XP_002109336.1">
    <property type="nucleotide sequence ID" value="XM_002109300.1"/>
</dbReference>
<dbReference type="InParanoid" id="B3RNQ3"/>
<feature type="disulfide bond" evidence="1">
    <location>
        <begin position="60"/>
        <end position="70"/>
    </location>
</feature>
<dbReference type="Gene3D" id="2.10.25.10">
    <property type="entry name" value="Laminin"/>
    <property type="match status" value="1"/>
</dbReference>
<dbReference type="PhylomeDB" id="B3RNQ3"/>
<evidence type="ECO:0000256" key="1">
    <source>
        <dbReference type="PROSITE-ProRule" id="PRU00076"/>
    </source>
</evidence>
<proteinExistence type="predicted"/>
<feature type="domain" description="EGF-like" evidence="2">
    <location>
        <begin position="56"/>
        <end position="92"/>
    </location>
</feature>
<dbReference type="OrthoDB" id="430340at2759"/>